<dbReference type="NCBIfam" id="NF006699">
    <property type="entry name" value="PRK09245.1"/>
    <property type="match status" value="1"/>
</dbReference>
<dbReference type="RefSeq" id="WP_188643591.1">
    <property type="nucleotide sequence ID" value="NZ_BMKL01000001.1"/>
</dbReference>
<dbReference type="CDD" id="cd06558">
    <property type="entry name" value="crotonase-like"/>
    <property type="match status" value="1"/>
</dbReference>
<dbReference type="Gene3D" id="3.90.226.10">
    <property type="entry name" value="2-enoyl-CoA Hydratase, Chain A, domain 1"/>
    <property type="match status" value="1"/>
</dbReference>
<dbReference type="EMBL" id="BMKL01000001">
    <property type="protein sequence ID" value="GGD87537.1"/>
    <property type="molecule type" value="Genomic_DNA"/>
</dbReference>
<evidence type="ECO:0000313" key="2">
    <source>
        <dbReference type="EMBL" id="GGD87537.1"/>
    </source>
</evidence>
<dbReference type="InterPro" id="IPR001753">
    <property type="entry name" value="Enoyl-CoA_hydra/iso"/>
</dbReference>
<dbReference type="SUPFAM" id="SSF52096">
    <property type="entry name" value="ClpP/crotonase"/>
    <property type="match status" value="1"/>
</dbReference>
<proteinExistence type="inferred from homology"/>
<dbReference type="PANTHER" id="PTHR43459">
    <property type="entry name" value="ENOYL-COA HYDRATASE"/>
    <property type="match status" value="1"/>
</dbReference>
<accession>A0ABQ1S0T7</accession>
<gene>
    <name evidence="2" type="primary">paaG</name>
    <name evidence="2" type="ORF">GCM10011515_03890</name>
</gene>
<reference evidence="3" key="1">
    <citation type="journal article" date="2019" name="Int. J. Syst. Evol. Microbiol.">
        <title>The Global Catalogue of Microorganisms (GCM) 10K type strain sequencing project: providing services to taxonomists for standard genome sequencing and annotation.</title>
        <authorList>
            <consortium name="The Broad Institute Genomics Platform"/>
            <consortium name="The Broad Institute Genome Sequencing Center for Infectious Disease"/>
            <person name="Wu L."/>
            <person name="Ma J."/>
        </authorList>
    </citation>
    <scope>NUCLEOTIDE SEQUENCE [LARGE SCALE GENOMIC DNA]</scope>
    <source>
        <strain evidence="3">CGMCC 1.15959</strain>
    </source>
</reference>
<dbReference type="Gene3D" id="1.10.12.10">
    <property type="entry name" value="Lyase 2-enoyl-coa Hydratase, Chain A, domain 2"/>
    <property type="match status" value="1"/>
</dbReference>
<dbReference type="Proteomes" id="UP000619041">
    <property type="component" value="Unassembled WGS sequence"/>
</dbReference>
<dbReference type="InterPro" id="IPR014748">
    <property type="entry name" value="Enoyl-CoA_hydra_C"/>
</dbReference>
<organism evidence="2 3">
    <name type="scientific">Tsuneonella deserti</name>
    <dbReference type="NCBI Taxonomy" id="2035528"/>
    <lineage>
        <taxon>Bacteria</taxon>
        <taxon>Pseudomonadati</taxon>
        <taxon>Pseudomonadota</taxon>
        <taxon>Alphaproteobacteria</taxon>
        <taxon>Sphingomonadales</taxon>
        <taxon>Erythrobacteraceae</taxon>
        <taxon>Tsuneonella</taxon>
    </lineage>
</organism>
<keyword evidence="3" id="KW-1185">Reference proteome</keyword>
<comment type="caution">
    <text evidence="2">The sequence shown here is derived from an EMBL/GenBank/DDBJ whole genome shotgun (WGS) entry which is preliminary data.</text>
</comment>
<evidence type="ECO:0000313" key="3">
    <source>
        <dbReference type="Proteomes" id="UP000619041"/>
    </source>
</evidence>
<dbReference type="PANTHER" id="PTHR43459:SF1">
    <property type="entry name" value="EG:BACN32G11.4 PROTEIN"/>
    <property type="match status" value="1"/>
</dbReference>
<dbReference type="InterPro" id="IPR029045">
    <property type="entry name" value="ClpP/crotonase-like_dom_sf"/>
</dbReference>
<evidence type="ECO:0000256" key="1">
    <source>
        <dbReference type="ARBA" id="ARBA00005254"/>
    </source>
</evidence>
<comment type="similarity">
    <text evidence="1">Belongs to the enoyl-CoA hydratase/isomerase family.</text>
</comment>
<protein>
    <submittedName>
        <fullName evidence="2">Enoyl-CoA hydratase</fullName>
    </submittedName>
</protein>
<sequence>MGDFLRIERDGAVMTVTMDRPDDRNAITEPAQSAEFVALGEQLARDRSVRALVLTGAGKSFCSGGNVKSMREKQGMFAGSPYDQRTFYRTTVQTIGKTLWELEVPVIAAINGHAIGLGFDITLMCDLRVMAENAVVAESYVKLGIIPGGGGAWLLPRVVGYARASQMTLTGDPVDAATALQWGLVSEVLPADRLLERAREIAHSIAASPGHATRMAKRLMREGMDQKLPTHLEMAAAYQALSHHTADHAEAIEAFLDKRAPEYSDR</sequence>
<dbReference type="Pfam" id="PF00378">
    <property type="entry name" value="ECH_1"/>
    <property type="match status" value="1"/>
</dbReference>
<name>A0ABQ1S0T7_9SPHN</name>